<evidence type="ECO:0000313" key="3">
    <source>
        <dbReference type="Proteomes" id="UP000822688"/>
    </source>
</evidence>
<evidence type="ECO:0000259" key="1">
    <source>
        <dbReference type="PROSITE" id="PS50011"/>
    </source>
</evidence>
<dbReference type="PROSITE" id="PS00109">
    <property type="entry name" value="PROTEIN_KINASE_TYR"/>
    <property type="match status" value="1"/>
</dbReference>
<feature type="domain" description="Protein kinase" evidence="1">
    <location>
        <begin position="176"/>
        <end position="491"/>
    </location>
</feature>
<dbReference type="PROSITE" id="PS50011">
    <property type="entry name" value="PROTEIN_KINASE_DOM"/>
    <property type="match status" value="1"/>
</dbReference>
<comment type="caution">
    <text evidence="2">The sequence shown here is derived from an EMBL/GenBank/DDBJ whole genome shotgun (WGS) entry which is preliminary data.</text>
</comment>
<accession>A0A8T0G821</accession>
<organism evidence="2 3">
    <name type="scientific">Ceratodon purpureus</name>
    <name type="common">Fire moss</name>
    <name type="synonym">Dicranum purpureum</name>
    <dbReference type="NCBI Taxonomy" id="3225"/>
    <lineage>
        <taxon>Eukaryota</taxon>
        <taxon>Viridiplantae</taxon>
        <taxon>Streptophyta</taxon>
        <taxon>Embryophyta</taxon>
        <taxon>Bryophyta</taxon>
        <taxon>Bryophytina</taxon>
        <taxon>Bryopsida</taxon>
        <taxon>Dicranidae</taxon>
        <taxon>Pseudoditrichales</taxon>
        <taxon>Ditrichaceae</taxon>
        <taxon>Ceratodon</taxon>
    </lineage>
</organism>
<protein>
    <recommendedName>
        <fullName evidence="1">Protein kinase domain-containing protein</fullName>
    </recommendedName>
</protein>
<dbReference type="InterPro" id="IPR008266">
    <property type="entry name" value="Tyr_kinase_AS"/>
</dbReference>
<dbReference type="SUPFAM" id="SSF56112">
    <property type="entry name" value="Protein kinase-like (PK-like)"/>
    <property type="match status" value="1"/>
</dbReference>
<dbReference type="InterPro" id="IPR011009">
    <property type="entry name" value="Kinase-like_dom_sf"/>
</dbReference>
<name>A0A8T0G821_CERPU</name>
<proteinExistence type="predicted"/>
<dbReference type="InterPro" id="IPR000719">
    <property type="entry name" value="Prot_kinase_dom"/>
</dbReference>
<gene>
    <name evidence="2" type="ORF">KC19_12G166600</name>
</gene>
<dbReference type="Gene3D" id="1.10.510.10">
    <property type="entry name" value="Transferase(Phosphotransferase) domain 1"/>
    <property type="match status" value="1"/>
</dbReference>
<evidence type="ECO:0000313" key="2">
    <source>
        <dbReference type="EMBL" id="KAG0555403.1"/>
    </source>
</evidence>
<dbReference type="GO" id="GO:0005524">
    <property type="term" value="F:ATP binding"/>
    <property type="evidence" value="ECO:0007669"/>
    <property type="project" value="InterPro"/>
</dbReference>
<sequence length="491" mass="57717">MPKNKKQKNVGEWANKFDDMPSLHCRDYIVAFIVEFYQENTLVSLNSRYVRYEEDGPRKFKSEMETKIRDRLMDPCWHSDTQKPGYDHFVSQRAHDALWNAKEVITKYAKAQRGGVQAFKDTIAKADCFTRLMAPHSSRKHRRASITWWNSPIGMETAADLRKRHLTILADFAVFYYLDKEVQRGRYATIRRVRIEGNPQIPPYWEFAEKRPLNWSMRPDLARVDHNNESLAIRIPHPGVIRFQAIHQLEHVGFMFWWNGGTLRAMLQRDNEAPGDLPIDYIFRENADDSPILGKRLQLFRSKRTELAWALCNIIDAVHKYGYLHNDLSPDNILLHFPEDESKIYIGVCDWGLMTKTLENRRSPWVFENVHQKEETMRRRYWVDPRVVYVHKENQDIQIIPDLTVASEDFAAAKIAAKINRGNMCTAYHEAEPVETRHFQNIGELAMVFEGYLERVCQNNRGTIGGLGHLINRFRDTHNWPTPIEHYREGY</sequence>
<dbReference type="Proteomes" id="UP000822688">
    <property type="component" value="Chromosome 12"/>
</dbReference>
<keyword evidence="3" id="KW-1185">Reference proteome</keyword>
<dbReference type="AlphaFoldDB" id="A0A8T0G821"/>
<dbReference type="GO" id="GO:0004672">
    <property type="term" value="F:protein kinase activity"/>
    <property type="evidence" value="ECO:0007669"/>
    <property type="project" value="InterPro"/>
</dbReference>
<reference evidence="2" key="1">
    <citation type="submission" date="2020-06" db="EMBL/GenBank/DDBJ databases">
        <title>WGS assembly of Ceratodon purpureus strain R40.</title>
        <authorList>
            <person name="Carey S.B."/>
            <person name="Jenkins J."/>
            <person name="Shu S."/>
            <person name="Lovell J.T."/>
            <person name="Sreedasyam A."/>
            <person name="Maumus F."/>
            <person name="Tiley G.P."/>
            <person name="Fernandez-Pozo N."/>
            <person name="Barry K."/>
            <person name="Chen C."/>
            <person name="Wang M."/>
            <person name="Lipzen A."/>
            <person name="Daum C."/>
            <person name="Saski C.A."/>
            <person name="Payton A.C."/>
            <person name="Mcbreen J.C."/>
            <person name="Conrad R.E."/>
            <person name="Kollar L.M."/>
            <person name="Olsson S."/>
            <person name="Huttunen S."/>
            <person name="Landis J.B."/>
            <person name="Wickett N.J."/>
            <person name="Johnson M.G."/>
            <person name="Rensing S.A."/>
            <person name="Grimwood J."/>
            <person name="Schmutz J."/>
            <person name="Mcdaniel S.F."/>
        </authorList>
    </citation>
    <scope>NUCLEOTIDE SEQUENCE</scope>
    <source>
        <strain evidence="2">R40</strain>
    </source>
</reference>
<dbReference type="EMBL" id="CM026433">
    <property type="protein sequence ID" value="KAG0555403.1"/>
    <property type="molecule type" value="Genomic_DNA"/>
</dbReference>